<sequence length="222" mass="24635">MKKIYLLVVALFFCCSMQAQKMDTPSFYHPAIHVGGRAGASVSFLDIRPSINQGVHVGGLAGITAQLENGPYAATELSVMYALRGWTETYPEAEDPLSYSCYLHCINIPLMMALYYPIGGFRMGIKAGPSIGAIFAVQQVSSGESFPEEDIQRHALPIKGRFAWGVAAGPYFSYSFGKHRIELDARAYYSFNNLFSARLDDMYARSAEFVAELTLSYLFRVF</sequence>
<evidence type="ECO:0000259" key="2">
    <source>
        <dbReference type="Pfam" id="PF13568"/>
    </source>
</evidence>
<gene>
    <name evidence="3" type="ORF">Tsumi_11140</name>
</gene>
<feature type="domain" description="Outer membrane protein beta-barrel" evidence="2">
    <location>
        <begin position="25"/>
        <end position="195"/>
    </location>
</feature>
<dbReference type="Pfam" id="PF13568">
    <property type="entry name" value="OMP_b-brl_2"/>
    <property type="match status" value="1"/>
</dbReference>
<dbReference type="EMBL" id="BAAFSF010000004">
    <property type="protein sequence ID" value="GAB1252008.1"/>
    <property type="molecule type" value="Genomic_DNA"/>
</dbReference>
<protein>
    <recommendedName>
        <fullName evidence="2">Outer membrane protein beta-barrel domain-containing protein</fullName>
    </recommendedName>
</protein>
<keyword evidence="1" id="KW-0732">Signal</keyword>
<proteinExistence type="predicted"/>
<dbReference type="RefSeq" id="WP_411915779.1">
    <property type="nucleotide sequence ID" value="NZ_BAAFSF010000004.1"/>
</dbReference>
<name>A0ABQ0E2T0_9PORP</name>
<feature type="signal peptide" evidence="1">
    <location>
        <begin position="1"/>
        <end position="21"/>
    </location>
</feature>
<accession>A0ABQ0E2T0</accession>
<feature type="chain" id="PRO_5046849263" description="Outer membrane protein beta-barrel domain-containing protein" evidence="1">
    <location>
        <begin position="22"/>
        <end position="222"/>
    </location>
</feature>
<evidence type="ECO:0000313" key="3">
    <source>
        <dbReference type="EMBL" id="GAB1252008.1"/>
    </source>
</evidence>
<dbReference type="Proteomes" id="UP001628220">
    <property type="component" value="Unassembled WGS sequence"/>
</dbReference>
<organism evidence="3 4">
    <name type="scientific">Porphyromonas miyakawae</name>
    <dbReference type="NCBI Taxonomy" id="3137470"/>
    <lineage>
        <taxon>Bacteria</taxon>
        <taxon>Pseudomonadati</taxon>
        <taxon>Bacteroidota</taxon>
        <taxon>Bacteroidia</taxon>
        <taxon>Bacteroidales</taxon>
        <taxon>Porphyromonadaceae</taxon>
        <taxon>Porphyromonas</taxon>
    </lineage>
</organism>
<evidence type="ECO:0000313" key="4">
    <source>
        <dbReference type="Proteomes" id="UP001628220"/>
    </source>
</evidence>
<evidence type="ECO:0000256" key="1">
    <source>
        <dbReference type="SAM" id="SignalP"/>
    </source>
</evidence>
<keyword evidence="4" id="KW-1185">Reference proteome</keyword>
<dbReference type="InterPro" id="IPR025665">
    <property type="entry name" value="Beta-barrel_OMP_2"/>
</dbReference>
<reference evidence="3 4" key="1">
    <citation type="journal article" date="2025" name="Int. J. Syst. Evol. Microbiol.">
        <title>Desulfovibrio falkowii sp. nov., Porphyromonas miyakawae sp. nov., Mediterraneibacter flintii sp. nov. and Owariibacterium komagatae gen. nov., sp. nov., isolated from human faeces.</title>
        <authorList>
            <person name="Hamaguchi T."/>
            <person name="Ohara M."/>
            <person name="Hisatomi A."/>
            <person name="Sekiguchi K."/>
            <person name="Takeda J.I."/>
            <person name="Ueyama J."/>
            <person name="Ito M."/>
            <person name="Nishiwaki H."/>
            <person name="Ogi T."/>
            <person name="Hirayama M."/>
            <person name="Ohkuma M."/>
            <person name="Sakamoto M."/>
            <person name="Ohno K."/>
        </authorList>
    </citation>
    <scope>NUCLEOTIDE SEQUENCE [LARGE SCALE GENOMIC DNA]</scope>
    <source>
        <strain evidence="3 4">13CB11C</strain>
    </source>
</reference>
<comment type="caution">
    <text evidence="3">The sequence shown here is derived from an EMBL/GenBank/DDBJ whole genome shotgun (WGS) entry which is preliminary data.</text>
</comment>